<keyword evidence="3" id="KW-0378">Hydrolase</keyword>
<dbReference type="Proteomes" id="UP000704529">
    <property type="component" value="Unassembled WGS sequence"/>
</dbReference>
<evidence type="ECO:0000256" key="1">
    <source>
        <dbReference type="ARBA" id="ARBA00004834"/>
    </source>
</evidence>
<dbReference type="Pfam" id="PF07532">
    <property type="entry name" value="Big_4"/>
    <property type="match status" value="1"/>
</dbReference>
<dbReference type="RefSeq" id="WP_184104645.1">
    <property type="nucleotide sequence ID" value="NZ_JACHNX010000002.1"/>
</dbReference>
<accession>A0AA40ZVX8</accession>
<name>A0AA40ZVX8_9SPHN</name>
<comment type="similarity">
    <text evidence="2">Belongs to the glycosyl hydrolase 43 family.</text>
</comment>
<evidence type="ECO:0000313" key="10">
    <source>
        <dbReference type="Proteomes" id="UP000704529"/>
    </source>
</evidence>
<dbReference type="GO" id="GO:0004553">
    <property type="term" value="F:hydrolase activity, hydrolyzing O-glycosyl compounds"/>
    <property type="evidence" value="ECO:0007669"/>
    <property type="project" value="InterPro"/>
</dbReference>
<evidence type="ECO:0000313" key="8">
    <source>
        <dbReference type="EMBL" id="MBN3557075.1"/>
    </source>
</evidence>
<proteinExistence type="inferred from homology"/>
<evidence type="ECO:0000256" key="3">
    <source>
        <dbReference type="ARBA" id="ARBA00022801"/>
    </source>
</evidence>
<gene>
    <name evidence="7" type="ORF">GGQ89_001066</name>
    <name evidence="8" type="ORF">JYA60_02365</name>
</gene>
<dbReference type="Proteomes" id="UP000584663">
    <property type="component" value="Unassembled WGS sequence"/>
</dbReference>
<dbReference type="InterPro" id="IPR050727">
    <property type="entry name" value="GH43_arabinanases"/>
</dbReference>
<feature type="signal peptide" evidence="5">
    <location>
        <begin position="1"/>
        <end position="26"/>
    </location>
</feature>
<reference evidence="8" key="2">
    <citation type="submission" date="2021-01" db="EMBL/GenBank/DDBJ databases">
        <title>Genome Sequencing of Type Strains.</title>
        <authorList>
            <person name="Lemaire J.F."/>
            <person name="Inderbitzin P."/>
            <person name="Collins S.B."/>
            <person name="Wespe N."/>
            <person name="Knight-Connoni V."/>
        </authorList>
    </citation>
    <scope>NUCLEOTIDE SEQUENCE</scope>
    <source>
        <strain evidence="8">DSM 14562</strain>
    </source>
</reference>
<dbReference type="GO" id="GO:0005975">
    <property type="term" value="P:carbohydrate metabolic process"/>
    <property type="evidence" value="ECO:0007669"/>
    <property type="project" value="InterPro"/>
</dbReference>
<keyword evidence="4" id="KW-0326">Glycosidase</keyword>
<evidence type="ECO:0000256" key="4">
    <source>
        <dbReference type="ARBA" id="ARBA00023295"/>
    </source>
</evidence>
<dbReference type="Pfam" id="PF04616">
    <property type="entry name" value="Glyco_hydro_43"/>
    <property type="match status" value="2"/>
</dbReference>
<dbReference type="EMBL" id="JACHNX010000002">
    <property type="protein sequence ID" value="MBB4608864.1"/>
    <property type="molecule type" value="Genomic_DNA"/>
</dbReference>
<dbReference type="PANTHER" id="PTHR43301">
    <property type="entry name" value="ARABINAN ENDO-1,5-ALPHA-L-ARABINOSIDASE"/>
    <property type="match status" value="1"/>
</dbReference>
<dbReference type="SUPFAM" id="SSF75005">
    <property type="entry name" value="Arabinanase/levansucrase/invertase"/>
    <property type="match status" value="2"/>
</dbReference>
<organism evidence="8 10">
    <name type="scientific">Sphingomonas yabuuchiae</name>
    <dbReference type="NCBI Taxonomy" id="172044"/>
    <lineage>
        <taxon>Bacteria</taxon>
        <taxon>Pseudomonadati</taxon>
        <taxon>Pseudomonadota</taxon>
        <taxon>Alphaproteobacteria</taxon>
        <taxon>Sphingomonadales</taxon>
        <taxon>Sphingomonadaceae</taxon>
        <taxon>Sphingomonas</taxon>
    </lineage>
</organism>
<evidence type="ECO:0000259" key="6">
    <source>
        <dbReference type="Pfam" id="PF07532"/>
    </source>
</evidence>
<keyword evidence="9" id="KW-1185">Reference proteome</keyword>
<dbReference type="InterPro" id="IPR023296">
    <property type="entry name" value="Glyco_hydro_beta-prop_sf"/>
</dbReference>
<keyword evidence="5" id="KW-0732">Signal</keyword>
<sequence>MNGGSHPLGNLLCGLAGIALVGAAPAADPLTDAVANALRSDPVFAAPLRGNVTLPDDASGLSGLRNVPNIGKARITWRSSNPAIISDVDMGRGPDVIRKGRVTRGTGDRRIRLTATVALPDHRPVSVPIDVTVLAAPAAAPAPSAYMFVYFTGNSIDGEKLRFAVSDGNNALQWKTLNDAQPVLESREGTRGLRDPFIMRSAEGDRFFLLATDLSTGRTGWRDSTSQGSRYLEVWESTDLIHWGKQRHVLVNLPDAGMTWAPEATYDPTIGAYVVYWTSTRYKDAAHKVEDGNGPQILRATTRDFRNFSTPEPWFRSADVPGAVKAKGMIDATVLRDGDRYYRFTKISDAAGCPSSDILAQTSSSLRADGASGAWKIVDRCIGRRAGTPEVEGPTAFRANPGDTSGFRYFLWVDNYGGVGYIPLATHSLEGKIAWTYPRRFHLPESPRHGTVLPITAAERDALVAHWNRVAPDLATVADRWIVAPILASGTRLPVPVGHTAAWRADGRDVPDGILTNMTADARVVSLEGRLTRPDGKTLTKRFKVKLLGKSARQLEAYARTPTTSQDANQPTVARSVHLAMSGGDGTMTPLNDDYGVMFARGDYIGVDRVALRGVSNPSLFHFSDGTIGVIATRVDMDGKQDPSPSAIVIFRRDPQSAEFVELGTLDLRSNDGIDHPHAIWDSAAQRYILSWIDRSGQLRWTTVADLTRQEWQQTPFYPETGGRRPRIASIGNVGDARIGDLTTTAIDTLPVDDVTATALGNRFGRIVNTAATVTPQTIRPGDAGGLAAVPVKLGYSDGSTATRAVDWDAADLAQLGKPGRYLVHGTVRQRRYPAIFAYERADPNIYRWEHQGRVRYLFVATDDTNNDNVGSPHLPLRIADTIADLADDKGGRAREVDLLNRRIRRDRTAEGRVIAGCYWAPEIHEIGGRLSILFAPCFNPTDPQSNEGGVWSTVESHIMQLRDGGDPANPADWSKPAAIRKADGTPLGRPDMPANISLDMSYFEVRGQGYYTWSQRYLPTSGPLGDPLTWIAKVDPARPTRLAGLPSPVIAPDTSVEENLAEGAFALIRGNRVALVYSSSGVSPTYVVNGTSASLDSDLTRIDAWRKWSAPLQKSVAMPKGDEDYRRYEQGPGHGSFTTDEDGNDLYVYHSWGNGVGKDGRDARLRRVHWAADGRPLLEMSDDDEVAPANRRVTMEVTVGA</sequence>
<dbReference type="InterPro" id="IPR011081">
    <property type="entry name" value="Big_4"/>
</dbReference>
<feature type="domain" description="Bacterial Ig-like" evidence="6">
    <location>
        <begin position="792"/>
        <end position="828"/>
    </location>
</feature>
<dbReference type="CDD" id="cd08983">
    <property type="entry name" value="GH43_Bt3655-like"/>
    <property type="match status" value="1"/>
</dbReference>
<dbReference type="Gene3D" id="2.115.10.20">
    <property type="entry name" value="Glycosyl hydrolase domain, family 43"/>
    <property type="match status" value="2"/>
</dbReference>
<dbReference type="PANTHER" id="PTHR43301:SF3">
    <property type="entry name" value="ARABINAN ENDO-1,5-ALPHA-L-ARABINOSIDASE A-RELATED"/>
    <property type="match status" value="1"/>
</dbReference>
<dbReference type="EMBL" id="JAFHKU010000099">
    <property type="protein sequence ID" value="MBN3557075.1"/>
    <property type="molecule type" value="Genomic_DNA"/>
</dbReference>
<evidence type="ECO:0000313" key="7">
    <source>
        <dbReference type="EMBL" id="MBB4608864.1"/>
    </source>
</evidence>
<comment type="caution">
    <text evidence="8">The sequence shown here is derived from an EMBL/GenBank/DDBJ whole genome shotgun (WGS) entry which is preliminary data.</text>
</comment>
<protein>
    <submittedName>
        <fullName evidence="8">Family 43 glycosylhydrolase</fullName>
    </submittedName>
    <submittedName>
        <fullName evidence="7">GH43 family beta-xylosidase</fullName>
    </submittedName>
</protein>
<dbReference type="InterPro" id="IPR006710">
    <property type="entry name" value="Glyco_hydro_43"/>
</dbReference>
<dbReference type="AlphaFoldDB" id="A0AA40ZVX8"/>
<evidence type="ECO:0000256" key="2">
    <source>
        <dbReference type="ARBA" id="ARBA00009865"/>
    </source>
</evidence>
<evidence type="ECO:0000313" key="9">
    <source>
        <dbReference type="Proteomes" id="UP000584663"/>
    </source>
</evidence>
<comment type="pathway">
    <text evidence="1">Glycan metabolism; L-arabinan degradation.</text>
</comment>
<feature type="chain" id="PRO_5041352310" evidence="5">
    <location>
        <begin position="27"/>
        <end position="1202"/>
    </location>
</feature>
<evidence type="ECO:0000256" key="5">
    <source>
        <dbReference type="SAM" id="SignalP"/>
    </source>
</evidence>
<reference evidence="7 9" key="1">
    <citation type="submission" date="2020-08" db="EMBL/GenBank/DDBJ databases">
        <title>Genomic Encyclopedia of Type Strains, Phase IV (KMG-IV): sequencing the most valuable type-strain genomes for metagenomic binning, comparative biology and taxonomic classification.</title>
        <authorList>
            <person name="Goeker M."/>
        </authorList>
    </citation>
    <scope>NUCLEOTIDE SEQUENCE [LARGE SCALE GENOMIC DNA]</scope>
    <source>
        <strain evidence="7 9">DSM 14562</strain>
    </source>
</reference>